<dbReference type="Gene3D" id="3.40.720.10">
    <property type="entry name" value="Alkaline Phosphatase, subunit A"/>
    <property type="match status" value="1"/>
</dbReference>
<feature type="active site" description="Phosphoserine intermediate" evidence="7">
    <location>
        <position position="123"/>
    </location>
</feature>
<organism evidence="11 12">
    <name type="scientific">Blastomonas natatoria</name>
    <dbReference type="NCBI Taxonomy" id="34015"/>
    <lineage>
        <taxon>Bacteria</taxon>
        <taxon>Pseudomonadati</taxon>
        <taxon>Pseudomonadota</taxon>
        <taxon>Alphaproteobacteria</taxon>
        <taxon>Sphingomonadales</taxon>
        <taxon>Sphingomonadaceae</taxon>
        <taxon>Blastomonas</taxon>
    </lineage>
</organism>
<dbReference type="InterPro" id="IPR001952">
    <property type="entry name" value="Alkaline_phosphatase"/>
</dbReference>
<keyword evidence="5 8" id="KW-0862">Zinc</keyword>
<dbReference type="GO" id="GO:0046872">
    <property type="term" value="F:metal ion binding"/>
    <property type="evidence" value="ECO:0007669"/>
    <property type="project" value="UniProtKB-KW"/>
</dbReference>
<feature type="binding site" evidence="8">
    <location>
        <position position="340"/>
    </location>
    <ligand>
        <name>Mg(2+)</name>
        <dbReference type="ChEBI" id="CHEBI:18420"/>
    </ligand>
</feature>
<evidence type="ECO:0000256" key="7">
    <source>
        <dbReference type="PIRSR" id="PIRSR601952-1"/>
    </source>
</evidence>
<dbReference type="GO" id="GO:0004035">
    <property type="term" value="F:alkaline phosphatase activity"/>
    <property type="evidence" value="ECO:0007669"/>
    <property type="project" value="TreeGrafter"/>
</dbReference>
<dbReference type="OrthoDB" id="9794455at2"/>
<evidence type="ECO:0000256" key="6">
    <source>
        <dbReference type="ARBA" id="ARBA00022842"/>
    </source>
</evidence>
<evidence type="ECO:0000256" key="8">
    <source>
        <dbReference type="PIRSR" id="PIRSR601952-2"/>
    </source>
</evidence>
<dbReference type="Pfam" id="PF00245">
    <property type="entry name" value="Alk_phosphatase"/>
    <property type="match status" value="1"/>
</dbReference>
<evidence type="ECO:0000256" key="1">
    <source>
        <dbReference type="ARBA" id="ARBA00005984"/>
    </source>
</evidence>
<comment type="cofactor">
    <cofactor evidence="8">
        <name>Mg(2+)</name>
        <dbReference type="ChEBI" id="CHEBI:18420"/>
    </cofactor>
    <text evidence="8">Binds 1 Mg(2+) ion.</text>
</comment>
<dbReference type="PANTHER" id="PTHR11596">
    <property type="entry name" value="ALKALINE PHOSPHATASE"/>
    <property type="match status" value="1"/>
</dbReference>
<feature type="binding site" evidence="8">
    <location>
        <position position="184"/>
    </location>
    <ligand>
        <name>Mg(2+)</name>
        <dbReference type="ChEBI" id="CHEBI:18420"/>
    </ligand>
</feature>
<feature type="binding site" evidence="8">
    <location>
        <position position="387"/>
    </location>
    <ligand>
        <name>Zn(2+)</name>
        <dbReference type="ChEBI" id="CHEBI:29105"/>
        <label>2</label>
    </ligand>
</feature>
<dbReference type="SMART" id="SM00098">
    <property type="entry name" value="alkPPc"/>
    <property type="match status" value="1"/>
</dbReference>
<evidence type="ECO:0000313" key="12">
    <source>
        <dbReference type="Proteomes" id="UP000248014"/>
    </source>
</evidence>
<comment type="cofactor">
    <cofactor evidence="8">
        <name>Zn(2+)</name>
        <dbReference type="ChEBI" id="CHEBI:29105"/>
    </cofactor>
    <text evidence="8">Binds 2 Zn(2+) ions.</text>
</comment>
<feature type="binding site" evidence="8">
    <location>
        <position position="345"/>
    </location>
    <ligand>
        <name>Zn(2+)</name>
        <dbReference type="ChEBI" id="CHEBI:29105"/>
        <label>2</label>
    </ligand>
</feature>
<dbReference type="Proteomes" id="UP000248014">
    <property type="component" value="Unassembled WGS sequence"/>
</dbReference>
<dbReference type="PANTHER" id="PTHR11596:SF5">
    <property type="entry name" value="ALKALINE PHOSPHATASE"/>
    <property type="match status" value="1"/>
</dbReference>
<sequence>MNRPLAALLCLAALSATPALAQHNAPKEAAPDKERGEQTAADYAAQGQEQLQARLAMQARNGKAKNLIIFIGDGMGVSTLTAGRIWQGQKAGRDGESTETAIDAMPYSALVKTYSHDFQVADSAATATALVTGTKTRSGILSVTPAALRGKCETAAGKDVPTLFEQAEGAGKALGLISTARITHATPASTYAHSVDRNWEADSELPAGATCHDIARQLVEWPHARGLKLVLGGGRAAFMPKDQTDPEYAGKKGSRADGRDLIAEWKKKHPKGQYIWNAAQFAALNPADNAPVMGLFEPSHMQFEADRANDQAGEPSLAEMVELAVKKLGSSEQGYVLMVEGGRIDHAHHGGNAHRALDDTIAFDAAIARALEMVNLDETLVLVTADHSHVFTIAGYPPRGNSIFGLASVTEDGEPITAKDGKAYTTLGYANGPGAKVGEQRADPAEEDTEALNYLQQSLVPTSGETHGGEDVVLKAAGPQAQLFHGTIEQHTIYHIAKHILGL</sequence>
<reference evidence="11 12" key="1">
    <citation type="submission" date="2018-05" db="EMBL/GenBank/DDBJ databases">
        <title>Genomic Encyclopedia of Type Strains, Phase IV (KMG-IV): sequencing the most valuable type-strain genomes for metagenomic binning, comparative biology and taxonomic classification.</title>
        <authorList>
            <person name="Goeker M."/>
        </authorList>
    </citation>
    <scope>NUCLEOTIDE SEQUENCE [LARGE SCALE GENOMIC DNA]</scope>
    <source>
        <strain evidence="11 12">DSM 3183</strain>
    </source>
</reference>
<dbReference type="InterPro" id="IPR017850">
    <property type="entry name" value="Alkaline_phosphatase_core_sf"/>
</dbReference>
<dbReference type="CDD" id="cd16012">
    <property type="entry name" value="ALP"/>
    <property type="match status" value="1"/>
</dbReference>
<feature type="chain" id="PRO_5015907796" evidence="10">
    <location>
        <begin position="22"/>
        <end position="503"/>
    </location>
</feature>
<proteinExistence type="inferred from homology"/>
<evidence type="ECO:0000256" key="4">
    <source>
        <dbReference type="ARBA" id="ARBA00022801"/>
    </source>
</evidence>
<keyword evidence="6 8" id="KW-0460">Magnesium</keyword>
<evidence type="ECO:0000256" key="9">
    <source>
        <dbReference type="RuleBase" id="RU003946"/>
    </source>
</evidence>
<feature type="binding site" evidence="8">
    <location>
        <position position="186"/>
    </location>
    <ligand>
        <name>Mg(2+)</name>
        <dbReference type="ChEBI" id="CHEBI:18420"/>
    </ligand>
</feature>
<dbReference type="AlphaFoldDB" id="A0A2V3VBJ4"/>
<dbReference type="RefSeq" id="WP_110296954.1">
    <property type="nucleotide sequence ID" value="NZ_QJJM01000001.1"/>
</dbReference>
<keyword evidence="2" id="KW-0597">Phosphoprotein</keyword>
<keyword evidence="10" id="KW-0732">Signal</keyword>
<keyword evidence="3 8" id="KW-0479">Metal-binding</keyword>
<keyword evidence="12" id="KW-1185">Reference proteome</keyword>
<comment type="caution">
    <text evidence="11">The sequence shown here is derived from an EMBL/GenBank/DDBJ whole genome shotgun (WGS) entry which is preliminary data.</text>
</comment>
<dbReference type="EMBL" id="QJJM01000001">
    <property type="protein sequence ID" value="PXW78950.1"/>
    <property type="molecule type" value="Genomic_DNA"/>
</dbReference>
<dbReference type="PROSITE" id="PS00123">
    <property type="entry name" value="ALKALINE_PHOSPHATASE"/>
    <property type="match status" value="1"/>
</dbReference>
<protein>
    <submittedName>
        <fullName evidence="11">Alkaline phosphatase</fullName>
    </submittedName>
</protein>
<evidence type="ECO:0000256" key="5">
    <source>
        <dbReference type="ARBA" id="ARBA00022833"/>
    </source>
</evidence>
<dbReference type="SUPFAM" id="SSF53649">
    <property type="entry name" value="Alkaline phosphatase-like"/>
    <property type="match status" value="1"/>
</dbReference>
<name>A0A2V3VBJ4_9SPHN</name>
<feature type="binding site" evidence="8">
    <location>
        <position position="349"/>
    </location>
    <ligand>
        <name>Zn(2+)</name>
        <dbReference type="ChEBI" id="CHEBI:29105"/>
        <label>1</label>
    </ligand>
</feature>
<feature type="binding site" evidence="8">
    <location>
        <position position="467"/>
    </location>
    <ligand>
        <name>Zn(2+)</name>
        <dbReference type="ChEBI" id="CHEBI:29105"/>
        <label>2</label>
    </ligand>
</feature>
<feature type="signal peptide" evidence="10">
    <location>
        <begin position="1"/>
        <end position="21"/>
    </location>
</feature>
<keyword evidence="4" id="KW-0378">Hydrolase</keyword>
<dbReference type="InterPro" id="IPR018299">
    <property type="entry name" value="Alkaline_phosphatase_AS"/>
</dbReference>
<dbReference type="PRINTS" id="PR00113">
    <property type="entry name" value="ALKPHPHTASE"/>
</dbReference>
<evidence type="ECO:0000256" key="10">
    <source>
        <dbReference type="SAM" id="SignalP"/>
    </source>
</evidence>
<evidence type="ECO:0000256" key="3">
    <source>
        <dbReference type="ARBA" id="ARBA00022723"/>
    </source>
</evidence>
<evidence type="ECO:0000313" key="11">
    <source>
        <dbReference type="EMBL" id="PXW78950.1"/>
    </source>
</evidence>
<evidence type="ECO:0000256" key="2">
    <source>
        <dbReference type="ARBA" id="ARBA00022553"/>
    </source>
</evidence>
<feature type="binding site" evidence="8">
    <location>
        <position position="386"/>
    </location>
    <ligand>
        <name>Zn(2+)</name>
        <dbReference type="ChEBI" id="CHEBI:29105"/>
        <label>2</label>
    </ligand>
</feature>
<gene>
    <name evidence="11" type="ORF">C7451_10112</name>
</gene>
<accession>A0A2V3VBJ4</accession>
<comment type="similarity">
    <text evidence="1 9">Belongs to the alkaline phosphatase family.</text>
</comment>
<feature type="binding site" evidence="8">
    <location>
        <position position="73"/>
    </location>
    <ligand>
        <name>Zn(2+)</name>
        <dbReference type="ChEBI" id="CHEBI:29105"/>
        <label>2</label>
    </ligand>
</feature>